<organism evidence="2 3">
    <name type="scientific">Vreelandella vilamensis</name>
    <dbReference type="NCBI Taxonomy" id="531309"/>
    <lineage>
        <taxon>Bacteria</taxon>
        <taxon>Pseudomonadati</taxon>
        <taxon>Pseudomonadota</taxon>
        <taxon>Gammaproteobacteria</taxon>
        <taxon>Oceanospirillales</taxon>
        <taxon>Halomonadaceae</taxon>
        <taxon>Vreelandella</taxon>
    </lineage>
</organism>
<protein>
    <submittedName>
        <fullName evidence="2">Uncharacterized protein</fullName>
    </submittedName>
</protein>
<evidence type="ECO:0000256" key="1">
    <source>
        <dbReference type="SAM" id="Phobius"/>
    </source>
</evidence>
<sequence>MTSDPHWTAYIGALLVPTVALLGLLIAYRQWRTAQNKLKLELFEKRLAIYNAATAFISSVMTSGKATDDQLRNLILGTKEAKWILSPDIAKYLDEELYSKGVDLQCLSAELEGVPVSAERSTNVHEQRNIKLWLNDQYRILDAKFAKYLSISH</sequence>
<gene>
    <name evidence="2" type="ORF">QC823_14920</name>
</gene>
<dbReference type="EMBL" id="JARWAN010000032">
    <property type="protein sequence ID" value="MDR5900261.1"/>
    <property type="molecule type" value="Genomic_DNA"/>
</dbReference>
<keyword evidence="1" id="KW-0812">Transmembrane</keyword>
<evidence type="ECO:0000313" key="2">
    <source>
        <dbReference type="EMBL" id="MDR5900261.1"/>
    </source>
</evidence>
<accession>A0ABU1H8T8</accession>
<name>A0ABU1H8T8_9GAMM</name>
<dbReference type="Proteomes" id="UP001254564">
    <property type="component" value="Unassembled WGS sequence"/>
</dbReference>
<evidence type="ECO:0000313" key="3">
    <source>
        <dbReference type="Proteomes" id="UP001254564"/>
    </source>
</evidence>
<feature type="transmembrane region" description="Helical" evidence="1">
    <location>
        <begin position="6"/>
        <end position="28"/>
    </location>
</feature>
<comment type="caution">
    <text evidence="2">The sequence shown here is derived from an EMBL/GenBank/DDBJ whole genome shotgun (WGS) entry which is preliminary data.</text>
</comment>
<dbReference type="RefSeq" id="WP_309657139.1">
    <property type="nucleotide sequence ID" value="NZ_JARWAN010000032.1"/>
</dbReference>
<keyword evidence="1" id="KW-1133">Transmembrane helix</keyword>
<proteinExistence type="predicted"/>
<keyword evidence="3" id="KW-1185">Reference proteome</keyword>
<keyword evidence="1" id="KW-0472">Membrane</keyword>
<reference evidence="2 3" key="1">
    <citation type="submission" date="2023-04" db="EMBL/GenBank/DDBJ databases">
        <title>A long-awaited taxogenomic arrangement of the family Halomonadaceae.</title>
        <authorList>
            <person name="De La Haba R."/>
            <person name="Chuvochina M."/>
            <person name="Wittouck S."/>
            <person name="Arahal D.R."/>
            <person name="Sanchez-Porro C."/>
            <person name="Hugenholtz P."/>
            <person name="Ventosa A."/>
        </authorList>
    </citation>
    <scope>NUCLEOTIDE SEQUENCE [LARGE SCALE GENOMIC DNA]</scope>
    <source>
        <strain evidence="2 3">DSM 21020</strain>
    </source>
</reference>